<comment type="caution">
    <text evidence="7">The sequence shown here is derived from an EMBL/GenBank/DDBJ whole genome shotgun (WGS) entry which is preliminary data.</text>
</comment>
<comment type="subcellular location">
    <subcellularLocation>
        <location evidence="1">Cell membrane</location>
        <topology evidence="1">Multi-pass membrane protein</topology>
    </subcellularLocation>
</comment>
<dbReference type="GO" id="GO:0015920">
    <property type="term" value="P:lipopolysaccharide transport"/>
    <property type="evidence" value="ECO:0007669"/>
    <property type="project" value="TreeGrafter"/>
</dbReference>
<evidence type="ECO:0000256" key="1">
    <source>
        <dbReference type="ARBA" id="ARBA00004651"/>
    </source>
</evidence>
<accession>A0A9X4MU09</accession>
<dbReference type="Pfam" id="PF03739">
    <property type="entry name" value="LptF_LptG"/>
    <property type="match status" value="1"/>
</dbReference>
<evidence type="ECO:0000256" key="6">
    <source>
        <dbReference type="SAM" id="Phobius"/>
    </source>
</evidence>
<dbReference type="RefSeq" id="WP_304419641.1">
    <property type="nucleotide sequence ID" value="NZ_JANCMU010000001.1"/>
</dbReference>
<evidence type="ECO:0000256" key="2">
    <source>
        <dbReference type="ARBA" id="ARBA00022475"/>
    </source>
</evidence>
<dbReference type="InterPro" id="IPR005495">
    <property type="entry name" value="LptG/LptF_permease"/>
</dbReference>
<organism evidence="7 8">
    <name type="scientific">Profundicola chukchiensis</name>
    <dbReference type="NCBI Taxonomy" id="2961959"/>
    <lineage>
        <taxon>Bacteria</taxon>
        <taxon>Pseudomonadati</taxon>
        <taxon>Bacteroidota</taxon>
        <taxon>Flavobacteriia</taxon>
        <taxon>Flavobacteriales</taxon>
        <taxon>Weeksellaceae</taxon>
        <taxon>Profundicola</taxon>
    </lineage>
</organism>
<gene>
    <name evidence="7" type="ORF">NMK71_00590</name>
</gene>
<dbReference type="EMBL" id="JANCMU010000001">
    <property type="protein sequence ID" value="MDG4944901.1"/>
    <property type="molecule type" value="Genomic_DNA"/>
</dbReference>
<evidence type="ECO:0000313" key="7">
    <source>
        <dbReference type="EMBL" id="MDG4944901.1"/>
    </source>
</evidence>
<keyword evidence="3 6" id="KW-0812">Transmembrane</keyword>
<dbReference type="GO" id="GO:0043190">
    <property type="term" value="C:ATP-binding cassette (ABC) transporter complex"/>
    <property type="evidence" value="ECO:0007669"/>
    <property type="project" value="TreeGrafter"/>
</dbReference>
<proteinExistence type="predicted"/>
<feature type="transmembrane region" description="Helical" evidence="6">
    <location>
        <begin position="328"/>
        <end position="351"/>
    </location>
</feature>
<feature type="transmembrane region" description="Helical" evidence="6">
    <location>
        <begin position="96"/>
        <end position="115"/>
    </location>
</feature>
<keyword evidence="8" id="KW-1185">Reference proteome</keyword>
<evidence type="ECO:0000256" key="4">
    <source>
        <dbReference type="ARBA" id="ARBA00022989"/>
    </source>
</evidence>
<dbReference type="PANTHER" id="PTHR33529:SF8">
    <property type="entry name" value="PERMEASE, YJGP_YJGQ FAMILY"/>
    <property type="match status" value="1"/>
</dbReference>
<evidence type="ECO:0000256" key="5">
    <source>
        <dbReference type="ARBA" id="ARBA00023136"/>
    </source>
</evidence>
<feature type="transmembrane region" description="Helical" evidence="6">
    <location>
        <begin position="6"/>
        <end position="24"/>
    </location>
</feature>
<feature type="transmembrane region" description="Helical" evidence="6">
    <location>
        <begin position="45"/>
        <end position="69"/>
    </location>
</feature>
<evidence type="ECO:0000313" key="8">
    <source>
        <dbReference type="Proteomes" id="UP001152599"/>
    </source>
</evidence>
<protein>
    <submittedName>
        <fullName evidence="7">LptF/LptG family permease</fullName>
    </submittedName>
</protein>
<dbReference type="Proteomes" id="UP001152599">
    <property type="component" value="Unassembled WGS sequence"/>
</dbReference>
<keyword evidence="5 6" id="KW-0472">Membrane</keyword>
<keyword evidence="4 6" id="KW-1133">Transmembrane helix</keyword>
<feature type="transmembrane region" description="Helical" evidence="6">
    <location>
        <begin position="299"/>
        <end position="316"/>
    </location>
</feature>
<sequence>MKNFIGTFVFMTTLLALIVLVIDLSQKVGKIQDNGSTIGAALIDYYPFFVLWIVNTFLPIGVFIAAIYFTSRLTNNTEVVAMTSGGMSFFRLTRPYLIVAFGIGALSFAVNHFLLPKANVYKNDYYYTYLQPTSKEQDYYKGRPISAQISPDEYIFLHNYNRRTLNGSGFIYQKFDGNELVYSLRANDLIWNQKDSIYALNHFYERHVRADGTDSLTSGNRTERKFSVTPDELLPEGYVAETMNSIELRKFIEREKFKGSASISVYLNELYQRSSLPFSSIILTLLALSLSSQKRRGGIGLNLAIGITMAFIYIFGNEASKVLSNVGNLTPLLAVWLSNIVFGFITIILYFRRAFQ</sequence>
<dbReference type="AlphaFoldDB" id="A0A9X4MU09"/>
<reference evidence="7" key="1">
    <citation type="submission" date="2022-07" db="EMBL/GenBank/DDBJ databases">
        <title>Description and genome-wide analysis of Profundicola chukchiensis gen. nov., sp. nov., marine bacteria isolated from bottom sediments of the Chukchi Sea.</title>
        <authorList>
            <person name="Romanenko L."/>
            <person name="Otstavnykh N."/>
            <person name="Kurilenko V."/>
            <person name="Eremeev V."/>
            <person name="Velansky P."/>
            <person name="Mikhailov V."/>
            <person name="Isaeva M."/>
        </authorList>
    </citation>
    <scope>NUCLEOTIDE SEQUENCE</scope>
    <source>
        <strain evidence="7">KMM 9713</strain>
    </source>
</reference>
<dbReference type="PANTHER" id="PTHR33529">
    <property type="entry name" value="SLR0882 PROTEIN-RELATED"/>
    <property type="match status" value="1"/>
</dbReference>
<name>A0A9X4MU09_9FLAO</name>
<keyword evidence="2" id="KW-1003">Cell membrane</keyword>
<evidence type="ECO:0000256" key="3">
    <source>
        <dbReference type="ARBA" id="ARBA00022692"/>
    </source>
</evidence>